<reference evidence="1" key="1">
    <citation type="journal article" date="2023" name="Mol. Ecol. Resour.">
        <title>Chromosome-level genome assembly of a triploid poplar Populus alba 'Berolinensis'.</title>
        <authorList>
            <person name="Chen S."/>
            <person name="Yu Y."/>
            <person name="Wang X."/>
            <person name="Wang S."/>
            <person name="Zhang T."/>
            <person name="Zhou Y."/>
            <person name="He R."/>
            <person name="Meng N."/>
            <person name="Wang Y."/>
            <person name="Liu W."/>
            <person name="Liu Z."/>
            <person name="Liu J."/>
            <person name="Guo Q."/>
            <person name="Huang H."/>
            <person name="Sederoff R.R."/>
            <person name="Wang G."/>
            <person name="Qu G."/>
            <person name="Chen S."/>
        </authorList>
    </citation>
    <scope>NUCLEOTIDE SEQUENCE</scope>
    <source>
        <strain evidence="1">SC-2020</strain>
    </source>
</reference>
<name>A0AAD6R5I9_9ROSI</name>
<dbReference type="AlphaFoldDB" id="A0AAD6R5I9"/>
<protein>
    <submittedName>
        <fullName evidence="1">Uncharacterized protein</fullName>
    </submittedName>
</protein>
<evidence type="ECO:0000313" key="1">
    <source>
        <dbReference type="EMBL" id="KAJ7002775.1"/>
    </source>
</evidence>
<organism evidence="1 2">
    <name type="scientific">Populus alba x Populus x berolinensis</name>
    <dbReference type="NCBI Taxonomy" id="444605"/>
    <lineage>
        <taxon>Eukaryota</taxon>
        <taxon>Viridiplantae</taxon>
        <taxon>Streptophyta</taxon>
        <taxon>Embryophyta</taxon>
        <taxon>Tracheophyta</taxon>
        <taxon>Spermatophyta</taxon>
        <taxon>Magnoliopsida</taxon>
        <taxon>eudicotyledons</taxon>
        <taxon>Gunneridae</taxon>
        <taxon>Pentapetalae</taxon>
        <taxon>rosids</taxon>
        <taxon>fabids</taxon>
        <taxon>Malpighiales</taxon>
        <taxon>Salicaceae</taxon>
        <taxon>Saliceae</taxon>
        <taxon>Populus</taxon>
    </lineage>
</organism>
<gene>
    <name evidence="1" type="ORF">NC653_008091</name>
</gene>
<sequence>MIKIMLQTICFMAIDIDNKVLSSDDKSKLTYDELHDAFESLYDEFKNLGHKYSFIGNNNHGMYYSLLKNIH</sequence>
<accession>A0AAD6R5I9</accession>
<comment type="caution">
    <text evidence="1">The sequence shown here is derived from an EMBL/GenBank/DDBJ whole genome shotgun (WGS) entry which is preliminary data.</text>
</comment>
<evidence type="ECO:0000313" key="2">
    <source>
        <dbReference type="Proteomes" id="UP001164929"/>
    </source>
</evidence>
<keyword evidence="2" id="KW-1185">Reference proteome</keyword>
<proteinExistence type="predicted"/>
<dbReference type="EMBL" id="JAQIZT010000003">
    <property type="protein sequence ID" value="KAJ7002775.1"/>
    <property type="molecule type" value="Genomic_DNA"/>
</dbReference>
<dbReference type="Proteomes" id="UP001164929">
    <property type="component" value="Chromosome 3"/>
</dbReference>